<dbReference type="Gene3D" id="3.30.420.10">
    <property type="entry name" value="Ribonuclease H-like superfamily/Ribonuclease H"/>
    <property type="match status" value="1"/>
</dbReference>
<proteinExistence type="predicted"/>
<dbReference type="Pfam" id="PF00665">
    <property type="entry name" value="rve"/>
    <property type="match status" value="1"/>
</dbReference>
<dbReference type="EMBL" id="JAAVXB010000028">
    <property type="protein sequence ID" value="NKF24806.1"/>
    <property type="molecule type" value="Genomic_DNA"/>
</dbReference>
<dbReference type="Pfam" id="PF13936">
    <property type="entry name" value="HTH_38"/>
    <property type="match status" value="1"/>
</dbReference>
<dbReference type="NCBIfam" id="NF033563">
    <property type="entry name" value="transpos_IS30"/>
    <property type="match status" value="1"/>
</dbReference>
<dbReference type="AlphaFoldDB" id="A0A969WCE8"/>
<keyword evidence="1" id="KW-0233">DNA recombination</keyword>
<name>A0A969WCE8_9GAMM</name>
<dbReference type="GO" id="GO:0006310">
    <property type="term" value="P:DNA recombination"/>
    <property type="evidence" value="ECO:0007669"/>
    <property type="project" value="UniProtKB-KW"/>
</dbReference>
<dbReference type="GO" id="GO:0003676">
    <property type="term" value="F:nucleic acid binding"/>
    <property type="evidence" value="ECO:0007669"/>
    <property type="project" value="InterPro"/>
</dbReference>
<dbReference type="RefSeq" id="WP_168150114.1">
    <property type="nucleotide sequence ID" value="NZ_JAAVXB010000028.1"/>
</dbReference>
<dbReference type="InterPro" id="IPR025246">
    <property type="entry name" value="IS30-like_HTH"/>
</dbReference>
<dbReference type="GO" id="GO:0015074">
    <property type="term" value="P:DNA integration"/>
    <property type="evidence" value="ECO:0007669"/>
    <property type="project" value="InterPro"/>
</dbReference>
<dbReference type="GO" id="GO:0005829">
    <property type="term" value="C:cytosol"/>
    <property type="evidence" value="ECO:0007669"/>
    <property type="project" value="TreeGrafter"/>
</dbReference>
<sequence>MAKLGRPGLTDAQKAELWDRWQRGEFQSEIARVLGKFPASIFGVLRLHGGIRPATRRRSSVTLTLGERESISRGLAAGRSLRDIARELGRAPSTISREVSRHGGRRKYRATRADEVAWDDATRPKPCALAQNSALHDTVAMKLAEDWSPQQIAGWLKRTYPDEPAMQVSHETIYRSLYIQARGVLRKELQKHLRTKRVFRQSRHGNLGKMRSSIKDAVSIAERPPEVEDRAVPGHWEGDLIAGSGNTHIATLVERQSRFTMLIKVGARDTQTVVTALAQQIQTLPDALRQSLTWDRGSELAAHKRLSMETNMEIYFCDPSSPWQRGTNENTNRLLRQYFPKKTNLGRYTQDHLNHIALKLNQRPRKTLRYLSPAEHFNQCVATTG</sequence>
<evidence type="ECO:0000256" key="1">
    <source>
        <dbReference type="ARBA" id="ARBA00023172"/>
    </source>
</evidence>
<dbReference type="InterPro" id="IPR001584">
    <property type="entry name" value="Integrase_cat-core"/>
</dbReference>
<dbReference type="GO" id="GO:0032196">
    <property type="term" value="P:transposition"/>
    <property type="evidence" value="ECO:0007669"/>
    <property type="project" value="TreeGrafter"/>
</dbReference>
<dbReference type="PANTHER" id="PTHR10948:SF23">
    <property type="entry name" value="TRANSPOSASE INSI FOR INSERTION SEQUENCE ELEMENT IS30A-RELATED"/>
    <property type="match status" value="1"/>
</dbReference>
<dbReference type="PANTHER" id="PTHR10948">
    <property type="entry name" value="TRANSPOSASE"/>
    <property type="match status" value="1"/>
</dbReference>
<accession>A0A969WCE8</accession>
<keyword evidence="4" id="KW-1185">Reference proteome</keyword>
<reference evidence="3" key="1">
    <citation type="submission" date="2020-03" db="EMBL/GenBank/DDBJ databases">
        <title>Solimonas marina sp. nov., isolated from deep seawater of the Pacific Ocean.</title>
        <authorList>
            <person name="Liu X."/>
            <person name="Lai Q."/>
            <person name="Sun F."/>
            <person name="Gai Y."/>
            <person name="Li G."/>
            <person name="Shao Z."/>
        </authorList>
    </citation>
    <scope>NUCLEOTIDE SEQUENCE</scope>
    <source>
        <strain evidence="3">C16B3</strain>
    </source>
</reference>
<evidence type="ECO:0000259" key="2">
    <source>
        <dbReference type="PROSITE" id="PS50994"/>
    </source>
</evidence>
<dbReference type="SUPFAM" id="SSF53098">
    <property type="entry name" value="Ribonuclease H-like"/>
    <property type="match status" value="1"/>
</dbReference>
<feature type="domain" description="Integrase catalytic" evidence="2">
    <location>
        <begin position="220"/>
        <end position="381"/>
    </location>
</feature>
<gene>
    <name evidence="3" type="ORF">G7Y82_21090</name>
</gene>
<dbReference type="InterPro" id="IPR036397">
    <property type="entry name" value="RNaseH_sf"/>
</dbReference>
<dbReference type="InterPro" id="IPR012337">
    <property type="entry name" value="RNaseH-like_sf"/>
</dbReference>
<evidence type="ECO:0000313" key="3">
    <source>
        <dbReference type="EMBL" id="NKF24806.1"/>
    </source>
</evidence>
<organism evidence="3 4">
    <name type="scientific">Solimonas marina</name>
    <dbReference type="NCBI Taxonomy" id="2714601"/>
    <lineage>
        <taxon>Bacteria</taxon>
        <taxon>Pseudomonadati</taxon>
        <taxon>Pseudomonadota</taxon>
        <taxon>Gammaproteobacteria</taxon>
        <taxon>Nevskiales</taxon>
        <taxon>Nevskiaceae</taxon>
        <taxon>Solimonas</taxon>
    </lineage>
</organism>
<dbReference type="InterPro" id="IPR053392">
    <property type="entry name" value="Transposase_IS30-like"/>
</dbReference>
<comment type="caution">
    <text evidence="3">The sequence shown here is derived from an EMBL/GenBank/DDBJ whole genome shotgun (WGS) entry which is preliminary data.</text>
</comment>
<evidence type="ECO:0000313" key="4">
    <source>
        <dbReference type="Proteomes" id="UP000653472"/>
    </source>
</evidence>
<dbReference type="PROSITE" id="PS50994">
    <property type="entry name" value="INTEGRASE"/>
    <property type="match status" value="1"/>
</dbReference>
<dbReference type="GO" id="GO:0004803">
    <property type="term" value="F:transposase activity"/>
    <property type="evidence" value="ECO:0007669"/>
    <property type="project" value="TreeGrafter"/>
</dbReference>
<dbReference type="InterPro" id="IPR051917">
    <property type="entry name" value="Transposase-Integrase"/>
</dbReference>
<dbReference type="Proteomes" id="UP000653472">
    <property type="component" value="Unassembled WGS sequence"/>
</dbReference>
<protein>
    <submittedName>
        <fullName evidence="3">IS30 family transposase</fullName>
    </submittedName>
</protein>